<comment type="similarity">
    <text evidence="3 10">Belongs to the SRP68 family.</text>
</comment>
<organism evidence="11 12">
    <name type="scientific">Serendipita vermifera MAFF 305830</name>
    <dbReference type="NCBI Taxonomy" id="933852"/>
    <lineage>
        <taxon>Eukaryota</taxon>
        <taxon>Fungi</taxon>
        <taxon>Dikarya</taxon>
        <taxon>Basidiomycota</taxon>
        <taxon>Agaricomycotina</taxon>
        <taxon>Agaricomycetes</taxon>
        <taxon>Sebacinales</taxon>
        <taxon>Serendipitaceae</taxon>
        <taxon>Serendipita</taxon>
    </lineage>
</organism>
<dbReference type="GO" id="GO:0005047">
    <property type="term" value="F:signal recognition particle binding"/>
    <property type="evidence" value="ECO:0007669"/>
    <property type="project" value="InterPro"/>
</dbReference>
<keyword evidence="4 10" id="KW-0963">Cytoplasm</keyword>
<accession>A0A0C3B7F6</accession>
<keyword evidence="8 10" id="KW-0687">Ribonucleoprotein</keyword>
<evidence type="ECO:0000256" key="8">
    <source>
        <dbReference type="ARBA" id="ARBA00023274"/>
    </source>
</evidence>
<keyword evidence="6 10" id="KW-0733">Signal recognition particle</keyword>
<reference evidence="12" key="2">
    <citation type="submission" date="2015-01" db="EMBL/GenBank/DDBJ databases">
        <title>Evolutionary Origins and Diversification of the Mycorrhizal Mutualists.</title>
        <authorList>
            <consortium name="DOE Joint Genome Institute"/>
            <consortium name="Mycorrhizal Genomics Consortium"/>
            <person name="Kohler A."/>
            <person name="Kuo A."/>
            <person name="Nagy L.G."/>
            <person name="Floudas D."/>
            <person name="Copeland A."/>
            <person name="Barry K.W."/>
            <person name="Cichocki N."/>
            <person name="Veneault-Fourrey C."/>
            <person name="LaButti K."/>
            <person name="Lindquist E.A."/>
            <person name="Lipzen A."/>
            <person name="Lundell T."/>
            <person name="Morin E."/>
            <person name="Murat C."/>
            <person name="Riley R."/>
            <person name="Ohm R."/>
            <person name="Sun H."/>
            <person name="Tunlid A."/>
            <person name="Henrissat B."/>
            <person name="Grigoriev I.V."/>
            <person name="Hibbett D.S."/>
            <person name="Martin F."/>
        </authorList>
    </citation>
    <scope>NUCLEOTIDE SEQUENCE [LARGE SCALE GENOMIC DNA]</scope>
    <source>
        <strain evidence="12">MAFF 305830</strain>
    </source>
</reference>
<sequence length="626" mass="69323">MADQSKALEFRALLLVDKERSAYGLRYSDFERYRKHCANRVHRLRSSLKMTHGKGREFKKLPPVDPEKLSSSHLQLLLFETERAWAFAQELLKLFAESEDSTDRRRAMGRARRAQAWSSRLLEQCKTLLDSGKLKAVYYAEVATYDLLVRGRLQRIREEYDTGVASLAVARNMLDELASNASTSHDQAIATVFIDEVAPEIRHCAHSLGHKRAYDIDAIVKEVAPRHRTTLIPQYDLLIESIRTKSGSTAENKAAQRILQNLEWEGAVVPLRNPELVDAYLKVEQASAKLAENSTDQKETKSRKKVTAFDSILQALSDAEVIARKLSEARKLSGGTQSASEAAGGSAGVRDIHFVHSFTTYQLLARRTQRDLLLVEALVSTPTTKDKQSSDPGAKAASTGADPRINPAVVKIYDSILQSLNQMKALTVVDESADVAAATEARISYIRGARCLFMARTYASLKRYAEAVSLTQTGLLRIREARYQLSLLSSSAQTPETQYFPMPESEIATLETTVSQEETAIKREWFAYNGGSASSSAEISLTFKKPLFYDIAFNEVEDPLEKIQKRAGREVTASKKVLATSSVAVAAQQAITKAKIDEDPVAPEPAPEPAKSGVLGGLLGGWWGRR</sequence>
<dbReference type="Proteomes" id="UP000054097">
    <property type="component" value="Unassembled WGS sequence"/>
</dbReference>
<reference evidence="11 12" key="1">
    <citation type="submission" date="2014-04" db="EMBL/GenBank/DDBJ databases">
        <authorList>
            <consortium name="DOE Joint Genome Institute"/>
            <person name="Kuo A."/>
            <person name="Zuccaro A."/>
            <person name="Kohler A."/>
            <person name="Nagy L.G."/>
            <person name="Floudas D."/>
            <person name="Copeland A."/>
            <person name="Barry K.W."/>
            <person name="Cichocki N."/>
            <person name="Veneault-Fourrey C."/>
            <person name="LaButti K."/>
            <person name="Lindquist E.A."/>
            <person name="Lipzen A."/>
            <person name="Lundell T."/>
            <person name="Morin E."/>
            <person name="Murat C."/>
            <person name="Sun H."/>
            <person name="Tunlid A."/>
            <person name="Henrissat B."/>
            <person name="Grigoriev I.V."/>
            <person name="Hibbett D.S."/>
            <person name="Martin F."/>
            <person name="Nordberg H.P."/>
            <person name="Cantor M.N."/>
            <person name="Hua S.X."/>
        </authorList>
    </citation>
    <scope>NUCLEOTIDE SEQUENCE [LARGE SCALE GENOMIC DNA]</scope>
    <source>
        <strain evidence="11 12">MAFF 305830</strain>
    </source>
</reference>
<dbReference type="GO" id="GO:0005786">
    <property type="term" value="C:signal recognition particle, endoplasmic reticulum targeting"/>
    <property type="evidence" value="ECO:0007669"/>
    <property type="project" value="UniProtKB-KW"/>
</dbReference>
<comment type="function">
    <text evidence="10">Component of the signal recognition particle (SRP) complex, a ribonucleoprotein complex that mediates the cotranslational targeting of secretory and membrane proteins to the endoplasmic reticulum (ER). The SRP complex interacts with the signal sequence in nascent secretory and membrane proteins and directs them to the membrane of the ER.</text>
</comment>
<evidence type="ECO:0000256" key="7">
    <source>
        <dbReference type="ARBA" id="ARBA00023242"/>
    </source>
</evidence>
<gene>
    <name evidence="11" type="ORF">M408DRAFT_326507</name>
</gene>
<dbReference type="HOGENOM" id="CLU_018649_0_1_1"/>
<evidence type="ECO:0000313" key="12">
    <source>
        <dbReference type="Proteomes" id="UP000054097"/>
    </source>
</evidence>
<evidence type="ECO:0000313" key="11">
    <source>
        <dbReference type="EMBL" id="KIM32765.1"/>
    </source>
</evidence>
<dbReference type="InterPro" id="IPR034652">
    <property type="entry name" value="SRP68-RBD"/>
</dbReference>
<keyword evidence="12" id="KW-1185">Reference proteome</keyword>
<keyword evidence="5 10" id="KW-0694">RNA-binding</keyword>
<comment type="subcellular location">
    <subcellularLocation>
        <location evidence="1 10">Cytoplasm</location>
    </subcellularLocation>
    <subcellularLocation>
        <location evidence="2">Nucleus</location>
        <location evidence="2">Nucleolus</location>
    </subcellularLocation>
</comment>
<dbReference type="InterPro" id="IPR038253">
    <property type="entry name" value="SRP68_N_sf"/>
</dbReference>
<protein>
    <recommendedName>
        <fullName evidence="9 10">Signal recognition particle subunit SRP68</fullName>
        <shortName evidence="10">SRP68</shortName>
    </recommendedName>
</protein>
<dbReference type="GO" id="GO:0030942">
    <property type="term" value="F:endoplasmic reticulum signal peptide binding"/>
    <property type="evidence" value="ECO:0007669"/>
    <property type="project" value="InterPro"/>
</dbReference>
<dbReference type="CDD" id="cd15481">
    <property type="entry name" value="SRP68-RBD"/>
    <property type="match status" value="1"/>
</dbReference>
<dbReference type="AlphaFoldDB" id="A0A0C3B7F6"/>
<evidence type="ECO:0000256" key="6">
    <source>
        <dbReference type="ARBA" id="ARBA00023135"/>
    </source>
</evidence>
<dbReference type="STRING" id="933852.A0A0C3B7F6"/>
<dbReference type="EMBL" id="KN824279">
    <property type="protein sequence ID" value="KIM32765.1"/>
    <property type="molecule type" value="Genomic_DNA"/>
</dbReference>
<evidence type="ECO:0000256" key="10">
    <source>
        <dbReference type="PIRNR" id="PIRNR038995"/>
    </source>
</evidence>
<evidence type="ECO:0000256" key="1">
    <source>
        <dbReference type="ARBA" id="ARBA00004496"/>
    </source>
</evidence>
<evidence type="ECO:0000256" key="2">
    <source>
        <dbReference type="ARBA" id="ARBA00004604"/>
    </source>
</evidence>
<evidence type="ECO:0000256" key="3">
    <source>
        <dbReference type="ARBA" id="ARBA00009352"/>
    </source>
</evidence>
<dbReference type="PIRSF" id="PIRSF038995">
    <property type="entry name" value="SRP68"/>
    <property type="match status" value="1"/>
</dbReference>
<dbReference type="GO" id="GO:0005730">
    <property type="term" value="C:nucleolus"/>
    <property type="evidence" value="ECO:0007669"/>
    <property type="project" value="UniProtKB-SubCell"/>
</dbReference>
<evidence type="ECO:0000256" key="9">
    <source>
        <dbReference type="ARBA" id="ARBA00029498"/>
    </source>
</evidence>
<keyword evidence="7" id="KW-0539">Nucleus</keyword>
<dbReference type="GO" id="GO:0006614">
    <property type="term" value="P:SRP-dependent cotranslational protein targeting to membrane"/>
    <property type="evidence" value="ECO:0007669"/>
    <property type="project" value="InterPro"/>
</dbReference>
<dbReference type="PANTHER" id="PTHR12860">
    <property type="entry name" value="SIGNAL RECOGNITION PARTICLE 68 KDA PROTEIN"/>
    <property type="match status" value="1"/>
</dbReference>
<proteinExistence type="inferred from homology"/>
<dbReference type="Pfam" id="PF16969">
    <property type="entry name" value="SRP68"/>
    <property type="match status" value="1"/>
</dbReference>
<dbReference type="InterPro" id="IPR026258">
    <property type="entry name" value="SRP68"/>
</dbReference>
<evidence type="ECO:0000256" key="5">
    <source>
        <dbReference type="ARBA" id="ARBA00022884"/>
    </source>
</evidence>
<name>A0A0C3B7F6_SERVB</name>
<dbReference type="OrthoDB" id="10255118at2759"/>
<dbReference type="GO" id="GO:0008312">
    <property type="term" value="F:7S RNA binding"/>
    <property type="evidence" value="ECO:0007669"/>
    <property type="project" value="InterPro"/>
</dbReference>
<evidence type="ECO:0000256" key="4">
    <source>
        <dbReference type="ARBA" id="ARBA00022490"/>
    </source>
</evidence>
<dbReference type="Gene3D" id="1.10.3450.40">
    <property type="entry name" value="Signal recognition particle, SRP68 subunit, RNA-binding domain"/>
    <property type="match status" value="1"/>
</dbReference>
<dbReference type="PANTHER" id="PTHR12860:SF0">
    <property type="entry name" value="SIGNAL RECOGNITION PARTICLE SUBUNIT SRP68"/>
    <property type="match status" value="1"/>
</dbReference>